<keyword evidence="1" id="KW-0812">Transmembrane</keyword>
<proteinExistence type="predicted"/>
<feature type="chain" id="PRO_5035787498" evidence="2">
    <location>
        <begin position="22"/>
        <end position="163"/>
    </location>
</feature>
<dbReference type="EMBL" id="CAJGYM010000037">
    <property type="protein sequence ID" value="CAD6193665.1"/>
    <property type="molecule type" value="Genomic_DNA"/>
</dbReference>
<keyword evidence="4" id="KW-1185">Reference proteome</keyword>
<sequence length="163" mass="18436">MPSWQQNLRAWLAILVLQSLGSVWMCYTAQKGSTHYNNPSPALSRAHALSVAMLALSRLAVIFSFESQVLHIVHIGMCVMTTFHTMAEVFVFESMKYGVANATEVMLNGLTSAIMCVALNSLIEREEKKERRRGRVTASHYMEGEILKPDEDSEVVRKFKKRQ</sequence>
<protein>
    <submittedName>
        <fullName evidence="3">Uncharacterized protein</fullName>
    </submittedName>
</protein>
<evidence type="ECO:0000256" key="2">
    <source>
        <dbReference type="SAM" id="SignalP"/>
    </source>
</evidence>
<dbReference type="AlphaFoldDB" id="A0A8S1HEK0"/>
<organism evidence="3 4">
    <name type="scientific">Caenorhabditis auriculariae</name>
    <dbReference type="NCBI Taxonomy" id="2777116"/>
    <lineage>
        <taxon>Eukaryota</taxon>
        <taxon>Metazoa</taxon>
        <taxon>Ecdysozoa</taxon>
        <taxon>Nematoda</taxon>
        <taxon>Chromadorea</taxon>
        <taxon>Rhabditida</taxon>
        <taxon>Rhabditina</taxon>
        <taxon>Rhabditomorpha</taxon>
        <taxon>Rhabditoidea</taxon>
        <taxon>Rhabditidae</taxon>
        <taxon>Peloderinae</taxon>
        <taxon>Caenorhabditis</taxon>
    </lineage>
</organism>
<reference evidence="3" key="1">
    <citation type="submission" date="2020-10" db="EMBL/GenBank/DDBJ databases">
        <authorList>
            <person name="Kikuchi T."/>
        </authorList>
    </citation>
    <scope>NUCLEOTIDE SEQUENCE</scope>
    <source>
        <strain evidence="3">NKZ352</strain>
    </source>
</reference>
<evidence type="ECO:0000313" key="4">
    <source>
        <dbReference type="Proteomes" id="UP000835052"/>
    </source>
</evidence>
<feature type="transmembrane region" description="Helical" evidence="1">
    <location>
        <begin position="72"/>
        <end position="93"/>
    </location>
</feature>
<evidence type="ECO:0000256" key="1">
    <source>
        <dbReference type="SAM" id="Phobius"/>
    </source>
</evidence>
<accession>A0A8S1HEK0</accession>
<feature type="transmembrane region" description="Helical" evidence="1">
    <location>
        <begin position="44"/>
        <end position="65"/>
    </location>
</feature>
<keyword evidence="1" id="KW-1133">Transmembrane helix</keyword>
<keyword evidence="2" id="KW-0732">Signal</keyword>
<dbReference type="Proteomes" id="UP000835052">
    <property type="component" value="Unassembled WGS sequence"/>
</dbReference>
<dbReference type="OrthoDB" id="5846778at2759"/>
<feature type="signal peptide" evidence="2">
    <location>
        <begin position="1"/>
        <end position="21"/>
    </location>
</feature>
<comment type="caution">
    <text evidence="3">The sequence shown here is derived from an EMBL/GenBank/DDBJ whole genome shotgun (WGS) entry which is preliminary data.</text>
</comment>
<gene>
    <name evidence="3" type="ORF">CAUJ_LOCUS9584</name>
</gene>
<keyword evidence="1" id="KW-0472">Membrane</keyword>
<feature type="transmembrane region" description="Helical" evidence="1">
    <location>
        <begin position="105"/>
        <end position="123"/>
    </location>
</feature>
<name>A0A8S1HEK0_9PELO</name>
<evidence type="ECO:0000313" key="3">
    <source>
        <dbReference type="EMBL" id="CAD6193665.1"/>
    </source>
</evidence>